<keyword evidence="2" id="KW-0479">Metal-binding</keyword>
<sequence>MNLTSYVRQMAAYNQWMNERLYAAAATLPDAELAADRKAFFGSILGTLNHVVNGDIIWLKRFAAHPSNCPALAPVAPLPLPAGLNEPRAATLAELAVLRRQLDGVIVGFAGEVLDQDLDTVLSWTNSRGQTWHRQFGGVLQHFFNHQTHHRGQATTLLSQQGVDVGATDLLLLLPEVAA</sequence>
<accession>A0ABT2BG61</accession>
<evidence type="ECO:0000313" key="4">
    <source>
        <dbReference type="Proteomes" id="UP001205861"/>
    </source>
</evidence>
<organism evidence="3 4">
    <name type="scientific">Massilia solisilvae</name>
    <dbReference type="NCBI Taxonomy" id="1811225"/>
    <lineage>
        <taxon>Bacteria</taxon>
        <taxon>Pseudomonadati</taxon>
        <taxon>Pseudomonadota</taxon>
        <taxon>Betaproteobacteria</taxon>
        <taxon>Burkholderiales</taxon>
        <taxon>Oxalobacteraceae</taxon>
        <taxon>Telluria group</taxon>
        <taxon>Massilia</taxon>
    </lineage>
</organism>
<reference evidence="3 4" key="1">
    <citation type="submission" date="2022-08" db="EMBL/GenBank/DDBJ databases">
        <title>Reclassification of Massilia species as members of the genera Telluria, Duganella, Pseudoduganella, Mokoshia gen. nov. and Zemynaea gen. nov. using orthogonal and non-orthogonal genome-based approaches.</title>
        <authorList>
            <person name="Bowman J.P."/>
        </authorList>
    </citation>
    <scope>NUCLEOTIDE SEQUENCE [LARGE SCALE GENOMIC DNA]</scope>
    <source>
        <strain evidence="3 4">JCM 31607</strain>
    </source>
</reference>
<dbReference type="Proteomes" id="UP001205861">
    <property type="component" value="Unassembled WGS sequence"/>
</dbReference>
<dbReference type="Gene3D" id="1.20.120.450">
    <property type="entry name" value="dinb family like domain"/>
    <property type="match status" value="1"/>
</dbReference>
<comment type="caution">
    <text evidence="3">The sequence shown here is derived from an EMBL/GenBank/DDBJ whole genome shotgun (WGS) entry which is preliminary data.</text>
</comment>
<comment type="similarity">
    <text evidence="1">Belongs to the DinB family.</text>
</comment>
<dbReference type="PANTHER" id="PTHR37302:SF1">
    <property type="entry name" value="PROTEIN DINB"/>
    <property type="match status" value="1"/>
</dbReference>
<gene>
    <name evidence="3" type="ORF">NX773_04905</name>
</gene>
<evidence type="ECO:0000256" key="2">
    <source>
        <dbReference type="ARBA" id="ARBA00022723"/>
    </source>
</evidence>
<proteinExistence type="inferred from homology"/>
<name>A0ABT2BG61_9BURK</name>
<protein>
    <submittedName>
        <fullName evidence="3">DinB family protein</fullName>
    </submittedName>
</protein>
<dbReference type="EMBL" id="JANUGV010000001">
    <property type="protein sequence ID" value="MCS0607506.1"/>
    <property type="molecule type" value="Genomic_DNA"/>
</dbReference>
<dbReference type="Pfam" id="PF05163">
    <property type="entry name" value="DinB"/>
    <property type="match status" value="1"/>
</dbReference>
<dbReference type="PANTHER" id="PTHR37302">
    <property type="entry name" value="SLR1116 PROTEIN"/>
    <property type="match status" value="1"/>
</dbReference>
<keyword evidence="4" id="KW-1185">Reference proteome</keyword>
<dbReference type="InterPro" id="IPR034660">
    <property type="entry name" value="DinB/YfiT-like"/>
</dbReference>
<dbReference type="SUPFAM" id="SSF109854">
    <property type="entry name" value="DinB/YfiT-like putative metalloenzymes"/>
    <property type="match status" value="1"/>
</dbReference>
<evidence type="ECO:0000313" key="3">
    <source>
        <dbReference type="EMBL" id="MCS0607506.1"/>
    </source>
</evidence>
<evidence type="ECO:0000256" key="1">
    <source>
        <dbReference type="ARBA" id="ARBA00008635"/>
    </source>
</evidence>
<dbReference type="InterPro" id="IPR007837">
    <property type="entry name" value="DinB"/>
</dbReference>